<protein>
    <recommendedName>
        <fullName evidence="2">4-oxalocrotonate tautomerase-like domain-containing protein</fullName>
    </recommendedName>
</protein>
<reference evidence="3 4" key="1">
    <citation type="submission" date="2018-06" db="EMBL/GenBank/DDBJ databases">
        <title>Genomic insight into two independent archaeal endosymbiosis events.</title>
        <authorList>
            <person name="Lind A.E."/>
            <person name="Lewis W.H."/>
            <person name="Spang A."/>
            <person name="Guy L."/>
            <person name="Embley M.T."/>
            <person name="Ettema T.J.G."/>
        </authorList>
    </citation>
    <scope>NUCLEOTIDE SEQUENCE [LARGE SCALE GENOMIC DNA]</scope>
    <source>
        <strain evidence="3">NOE</strain>
    </source>
</reference>
<dbReference type="Proteomes" id="UP000253099">
    <property type="component" value="Unassembled WGS sequence"/>
</dbReference>
<dbReference type="InterPro" id="IPR014347">
    <property type="entry name" value="Tautomerase/MIF_sf"/>
</dbReference>
<accession>A0A366MB99</accession>
<dbReference type="Pfam" id="PF01361">
    <property type="entry name" value="Tautomerase"/>
    <property type="match status" value="1"/>
</dbReference>
<evidence type="ECO:0000259" key="2">
    <source>
        <dbReference type="Pfam" id="PF01361"/>
    </source>
</evidence>
<evidence type="ECO:0000313" key="3">
    <source>
        <dbReference type="EMBL" id="RBQ23465.1"/>
    </source>
</evidence>
<organism evidence="3 4">
    <name type="scientific">Candidatus Methanobinarius endosymbioticus</name>
    <dbReference type="NCBI Taxonomy" id="2006182"/>
    <lineage>
        <taxon>Archaea</taxon>
        <taxon>Methanobacteriati</taxon>
        <taxon>Methanobacteriota</taxon>
        <taxon>Methanomada group</taxon>
        <taxon>Methanobacteria</taxon>
        <taxon>Methanobacteriales</taxon>
        <taxon>Methanobacteriaceae</taxon>
        <taxon>Candidatus Methanobinarius</taxon>
    </lineage>
</organism>
<dbReference type="InterPro" id="IPR004370">
    <property type="entry name" value="4-OT-like_dom"/>
</dbReference>
<dbReference type="GO" id="GO:0016853">
    <property type="term" value="F:isomerase activity"/>
    <property type="evidence" value="ECO:0007669"/>
    <property type="project" value="UniProtKB-KW"/>
</dbReference>
<keyword evidence="4" id="KW-1185">Reference proteome</keyword>
<gene>
    <name evidence="3" type="ORF">ALNOE001_10720</name>
</gene>
<evidence type="ECO:0000256" key="1">
    <source>
        <dbReference type="ARBA" id="ARBA00023235"/>
    </source>
</evidence>
<keyword evidence="1" id="KW-0413">Isomerase</keyword>
<dbReference type="SUPFAM" id="SSF55331">
    <property type="entry name" value="Tautomerase/MIF"/>
    <property type="match status" value="1"/>
</dbReference>
<comment type="caution">
    <text evidence="3">The sequence shown here is derived from an EMBL/GenBank/DDBJ whole genome shotgun (WGS) entry which is preliminary data.</text>
</comment>
<dbReference type="EMBL" id="NIZT01000025">
    <property type="protein sequence ID" value="RBQ23465.1"/>
    <property type="molecule type" value="Genomic_DNA"/>
</dbReference>
<feature type="domain" description="4-oxalocrotonate tautomerase-like" evidence="2">
    <location>
        <begin position="11"/>
        <end position="55"/>
    </location>
</feature>
<dbReference type="AlphaFoldDB" id="A0A366MB99"/>
<proteinExistence type="predicted"/>
<sequence>MLNQKSYIHCKKEKLSRRNDKTVSKIYELPEYSVTILIKELEREDIGVGGKLLSDIKK</sequence>
<evidence type="ECO:0000313" key="4">
    <source>
        <dbReference type="Proteomes" id="UP000253099"/>
    </source>
</evidence>
<dbReference type="Gene3D" id="3.30.429.10">
    <property type="entry name" value="Macrophage Migration Inhibitory Factor"/>
    <property type="match status" value="1"/>
</dbReference>
<name>A0A366MB99_9EURY</name>